<name>A0L922_MAGMM</name>
<keyword evidence="1" id="KW-1133">Transmembrane helix</keyword>
<evidence type="ECO:0000313" key="4">
    <source>
        <dbReference type="Proteomes" id="UP000002586"/>
    </source>
</evidence>
<dbReference type="CAZy" id="GT2">
    <property type="family name" value="Glycosyltransferase Family 2"/>
</dbReference>
<accession>A0L922</accession>
<dbReference type="InterPro" id="IPR050256">
    <property type="entry name" value="Glycosyltransferase_2"/>
</dbReference>
<protein>
    <submittedName>
        <fullName evidence="3">Glycosyl transferase, family 2</fullName>
    </submittedName>
</protein>
<dbReference type="PANTHER" id="PTHR48090">
    <property type="entry name" value="UNDECAPRENYL-PHOSPHATE 4-DEOXY-4-FORMAMIDO-L-ARABINOSE TRANSFERASE-RELATED"/>
    <property type="match status" value="1"/>
</dbReference>
<dbReference type="Proteomes" id="UP000002586">
    <property type="component" value="Chromosome"/>
</dbReference>
<dbReference type="eggNOG" id="COG1215">
    <property type="taxonomic scope" value="Bacteria"/>
</dbReference>
<keyword evidence="1" id="KW-0472">Membrane</keyword>
<keyword evidence="3" id="KW-0808">Transferase</keyword>
<dbReference type="SUPFAM" id="SSF53448">
    <property type="entry name" value="Nucleotide-diphospho-sugar transferases"/>
    <property type="match status" value="1"/>
</dbReference>
<feature type="transmembrane region" description="Helical" evidence="1">
    <location>
        <begin position="270"/>
        <end position="291"/>
    </location>
</feature>
<dbReference type="InterPro" id="IPR001173">
    <property type="entry name" value="Glyco_trans_2-like"/>
</dbReference>
<dbReference type="InterPro" id="IPR029044">
    <property type="entry name" value="Nucleotide-diphossugar_trans"/>
</dbReference>
<dbReference type="Gene3D" id="3.90.550.10">
    <property type="entry name" value="Spore Coat Polysaccharide Biosynthesis Protein SpsA, Chain A"/>
    <property type="match status" value="1"/>
</dbReference>
<feature type="domain" description="Glycosyltransferase 2-like" evidence="2">
    <location>
        <begin position="6"/>
        <end position="167"/>
    </location>
</feature>
<dbReference type="GO" id="GO:0016740">
    <property type="term" value="F:transferase activity"/>
    <property type="evidence" value="ECO:0007669"/>
    <property type="project" value="UniProtKB-KW"/>
</dbReference>
<dbReference type="HOGENOM" id="CLU_033536_7_4_5"/>
<dbReference type="EMBL" id="CP000471">
    <property type="protein sequence ID" value="ABK44465.1"/>
    <property type="molecule type" value="Genomic_DNA"/>
</dbReference>
<keyword evidence="4" id="KW-1185">Reference proteome</keyword>
<dbReference type="OrthoDB" id="3177103at2"/>
<dbReference type="Pfam" id="PF00535">
    <property type="entry name" value="Glycos_transf_2"/>
    <property type="match status" value="1"/>
</dbReference>
<feature type="transmembrane region" description="Helical" evidence="1">
    <location>
        <begin position="235"/>
        <end position="258"/>
    </location>
</feature>
<organism evidence="3 4">
    <name type="scientific">Magnetococcus marinus (strain ATCC BAA-1437 / JCM 17883 / MC-1)</name>
    <dbReference type="NCBI Taxonomy" id="156889"/>
    <lineage>
        <taxon>Bacteria</taxon>
        <taxon>Pseudomonadati</taxon>
        <taxon>Pseudomonadota</taxon>
        <taxon>Magnetococcia</taxon>
        <taxon>Magnetococcales</taxon>
        <taxon>Magnetococcaceae</taxon>
        <taxon>Magnetococcus</taxon>
    </lineage>
</organism>
<dbReference type="AlphaFoldDB" id="A0L922"/>
<reference evidence="4" key="1">
    <citation type="journal article" date="2009" name="Appl. Environ. Microbiol.">
        <title>Complete genome sequence of the chemolithoautotrophic marine magnetotactic coccus strain MC-1.</title>
        <authorList>
            <person name="Schubbe S."/>
            <person name="Williams T.J."/>
            <person name="Xie G."/>
            <person name="Kiss H.E."/>
            <person name="Brettin T.S."/>
            <person name="Martinez D."/>
            <person name="Ross C.A."/>
            <person name="Schuler D."/>
            <person name="Cox B.L."/>
            <person name="Nealson K.H."/>
            <person name="Bazylinski D.A."/>
        </authorList>
    </citation>
    <scope>NUCLEOTIDE SEQUENCE [LARGE SCALE GENOMIC DNA]</scope>
    <source>
        <strain evidence="4">ATCC BAA-1437 / JCM 17883 / MC-1</strain>
    </source>
</reference>
<dbReference type="STRING" id="156889.Mmc1_1957"/>
<evidence type="ECO:0000313" key="3">
    <source>
        <dbReference type="EMBL" id="ABK44465.1"/>
    </source>
</evidence>
<dbReference type="RefSeq" id="WP_011713609.1">
    <property type="nucleotide sequence ID" value="NC_008576.1"/>
</dbReference>
<dbReference type="KEGG" id="mgm:Mmc1_1957"/>
<reference evidence="3 4" key="2">
    <citation type="journal article" date="2012" name="Int. J. Syst. Evol. Microbiol.">
        <title>Magnetococcus marinus gen. nov., sp. nov., a marine, magnetotactic bacterium that represents a novel lineage (Magnetococcaceae fam. nov.; Magnetococcales ord. nov.) at the base of the Alphaproteobacteria.</title>
        <authorList>
            <person name="Bazylinski D.A."/>
            <person name="Williams T.J."/>
            <person name="Lefevre C.T."/>
            <person name="Berg R.J."/>
            <person name="Zhang C.L."/>
            <person name="Bowser S.S."/>
            <person name="Dean A.J."/>
            <person name="Beveridge T.J."/>
        </authorList>
    </citation>
    <scope>NUCLEOTIDE SEQUENCE [LARGE SCALE GENOMIC DNA]</scope>
    <source>
        <strain evidence="4">ATCC BAA-1437 / JCM 17883 / MC-1</strain>
    </source>
</reference>
<proteinExistence type="predicted"/>
<dbReference type="PANTHER" id="PTHR48090:SF7">
    <property type="entry name" value="RFBJ PROTEIN"/>
    <property type="match status" value="1"/>
</dbReference>
<evidence type="ECO:0000259" key="2">
    <source>
        <dbReference type="Pfam" id="PF00535"/>
    </source>
</evidence>
<gene>
    <name evidence="3" type="ordered locus">Mmc1_1957</name>
</gene>
<evidence type="ECO:0000256" key="1">
    <source>
        <dbReference type="SAM" id="Phobius"/>
    </source>
</evidence>
<sequence length="327" mass="35905">MKLIVQIPCFNEARTLGQTVADIPREIPGISSVELLVIDDGSSDNTSEVAAQLGVEHIVRSRRNRGLAATFQLGLNTALEKGADIIVNSDGDNQYCGADIPKLIEPILSGRADVVVGTRDVSNIEHFSPIKKMLSKFGSRVVGRIIGLPITDAVSGFRAMSRSAAQRLEILSTFSYTLEMLFQIQWKGLALETVAIRTNAPLRHSRLFKSVGQFIGMSVSILLRVQTLFHPLRTFIGLGFILLFIGSAPVIRFLWLYLQDPSSATGHVQSLIIGGVLINLAIISWLLGVLADLIGFNRKLHESGLERLKQLESRLISLEKTLQEKQP</sequence>
<dbReference type="CDD" id="cd04179">
    <property type="entry name" value="DPM_DPG-synthase_like"/>
    <property type="match status" value="1"/>
</dbReference>
<keyword evidence="1" id="KW-0812">Transmembrane</keyword>